<keyword evidence="3" id="KW-1185">Reference proteome</keyword>
<evidence type="ECO:0000313" key="3">
    <source>
        <dbReference type="Proteomes" id="UP000596661"/>
    </source>
</evidence>
<evidence type="ECO:0000256" key="1">
    <source>
        <dbReference type="SAM" id="MobiDB-lite"/>
    </source>
</evidence>
<proteinExistence type="predicted"/>
<dbReference type="Proteomes" id="UP000596661">
    <property type="component" value="Unassembled WGS sequence"/>
</dbReference>
<dbReference type="EnsemblPlants" id="evm.model.ctgX114.3">
    <property type="protein sequence ID" value="cds.evm.model.ctgX114.3"/>
    <property type="gene ID" value="evm.TU.ctgX114.3"/>
</dbReference>
<reference evidence="2" key="1">
    <citation type="submission" date="2021-03" db="UniProtKB">
        <authorList>
            <consortium name="EnsemblPlants"/>
        </authorList>
    </citation>
    <scope>IDENTIFICATION</scope>
</reference>
<name>A0A803QRI9_CANSA</name>
<dbReference type="Gramene" id="evm.model.ctgX114.3">
    <property type="protein sequence ID" value="cds.evm.model.ctgX114.3"/>
    <property type="gene ID" value="evm.TU.ctgX114.3"/>
</dbReference>
<organism evidence="2 3">
    <name type="scientific">Cannabis sativa</name>
    <name type="common">Hemp</name>
    <name type="synonym">Marijuana</name>
    <dbReference type="NCBI Taxonomy" id="3483"/>
    <lineage>
        <taxon>Eukaryota</taxon>
        <taxon>Viridiplantae</taxon>
        <taxon>Streptophyta</taxon>
        <taxon>Embryophyta</taxon>
        <taxon>Tracheophyta</taxon>
        <taxon>Spermatophyta</taxon>
        <taxon>Magnoliopsida</taxon>
        <taxon>eudicotyledons</taxon>
        <taxon>Gunneridae</taxon>
        <taxon>Pentapetalae</taxon>
        <taxon>rosids</taxon>
        <taxon>fabids</taxon>
        <taxon>Rosales</taxon>
        <taxon>Cannabaceae</taxon>
        <taxon>Cannabis</taxon>
    </lineage>
</organism>
<sequence>MYEAINSSTSAFRDSRKAAHVPAHGASEDHYTLGTLKALKHAIDASMLKPGNFDMLNHIGPIGSRSRPNRHRDGLPYRHALDRGHSAHVRHMKLGLPA</sequence>
<feature type="region of interest" description="Disordered" evidence="1">
    <location>
        <begin position="59"/>
        <end position="78"/>
    </location>
</feature>
<dbReference type="AlphaFoldDB" id="A0A803QRI9"/>
<evidence type="ECO:0000313" key="2">
    <source>
        <dbReference type="EnsemblPlants" id="cds.evm.model.ctgX114.3"/>
    </source>
</evidence>
<accession>A0A803QRI9</accession>
<protein>
    <submittedName>
        <fullName evidence="2">Uncharacterized protein</fullName>
    </submittedName>
</protein>